<dbReference type="Ensembl" id="ENSGWIT00000029488.1">
    <property type="protein sequence ID" value="ENSGWIP00000027001.1"/>
    <property type="gene ID" value="ENSGWIG00000014159.1"/>
</dbReference>
<reference evidence="1" key="3">
    <citation type="submission" date="2025-09" db="UniProtKB">
        <authorList>
            <consortium name="Ensembl"/>
        </authorList>
    </citation>
    <scope>IDENTIFICATION</scope>
</reference>
<dbReference type="Proteomes" id="UP000694680">
    <property type="component" value="Chromosome 11"/>
</dbReference>
<organism evidence="1 2">
    <name type="scientific">Gouania willdenowi</name>
    <name type="common">Blunt-snouted clingfish</name>
    <name type="synonym">Lepadogaster willdenowi</name>
    <dbReference type="NCBI Taxonomy" id="441366"/>
    <lineage>
        <taxon>Eukaryota</taxon>
        <taxon>Metazoa</taxon>
        <taxon>Chordata</taxon>
        <taxon>Craniata</taxon>
        <taxon>Vertebrata</taxon>
        <taxon>Euteleostomi</taxon>
        <taxon>Actinopterygii</taxon>
        <taxon>Neopterygii</taxon>
        <taxon>Teleostei</taxon>
        <taxon>Neoteleostei</taxon>
        <taxon>Acanthomorphata</taxon>
        <taxon>Ovalentaria</taxon>
        <taxon>Blenniimorphae</taxon>
        <taxon>Blenniiformes</taxon>
        <taxon>Gobiesocoidei</taxon>
        <taxon>Gobiesocidae</taxon>
        <taxon>Gobiesocinae</taxon>
        <taxon>Gouania</taxon>
    </lineage>
</organism>
<evidence type="ECO:0000313" key="1">
    <source>
        <dbReference type="Ensembl" id="ENSGWIP00000027001.1"/>
    </source>
</evidence>
<reference evidence="1" key="2">
    <citation type="submission" date="2025-08" db="UniProtKB">
        <authorList>
            <consortium name="Ensembl"/>
        </authorList>
    </citation>
    <scope>IDENTIFICATION</scope>
</reference>
<accession>A0A8C5EUE7</accession>
<evidence type="ECO:0000313" key="2">
    <source>
        <dbReference type="Proteomes" id="UP000694680"/>
    </source>
</evidence>
<reference evidence="1" key="1">
    <citation type="submission" date="2020-06" db="EMBL/GenBank/DDBJ databases">
        <authorList>
            <consortium name="Wellcome Sanger Institute Data Sharing"/>
        </authorList>
    </citation>
    <scope>NUCLEOTIDE SEQUENCE [LARGE SCALE GENOMIC DNA]</scope>
</reference>
<keyword evidence="2" id="KW-1185">Reference proteome</keyword>
<evidence type="ECO:0008006" key="3">
    <source>
        <dbReference type="Google" id="ProtNLM"/>
    </source>
</evidence>
<proteinExistence type="predicted"/>
<sequence length="41" mass="4579">MLVLDNVMLANHEENPYKVKLIDFGLAIPSSSHCVFVSAYL</sequence>
<protein>
    <recommendedName>
        <fullName evidence="3">Protein kinase domain-containing protein</fullName>
    </recommendedName>
</protein>
<name>A0A8C5EUE7_GOUWI</name>
<dbReference type="AlphaFoldDB" id="A0A8C5EUE7"/>